<gene>
    <name evidence="2" type="ORF">EWV85_18765</name>
</gene>
<keyword evidence="1" id="KW-1133">Transmembrane helix</keyword>
<keyword evidence="1" id="KW-0812">Transmembrane</keyword>
<reference evidence="2 3" key="1">
    <citation type="submission" date="2019-01" db="EMBL/GenBank/DDBJ databases">
        <title>Coherence of Microcystis species and biogeography revealed through population genomics.</title>
        <authorList>
            <person name="Perez-Carrascal O.M."/>
            <person name="Terrat Y."/>
            <person name="Giani A."/>
            <person name="Fortin N."/>
            <person name="Tromas N."/>
            <person name="Shapiro B.J."/>
        </authorList>
    </citation>
    <scope>NUCLEOTIDE SEQUENCE [LARGE SCALE GENOMIC DNA]</scope>
    <source>
        <strain evidence="2">Ma_QC_C_20070703_M131</strain>
    </source>
</reference>
<sequence>MFIDQIVNNLTRIQFGIFGDFSKSEGFTGRSYDNLTTVHPVSFIMLMVTCIAIFACSRRGAIIAFFGMICFTGQAQRLVFFGVDFDFTRVLILVSFARILLRKEFLAFQVFILDWLILSWALSTITATTLLWLDPGPVQRVLGHLLNSVGAYLVFRIMVTTPDDAIAVIKGLAVIAIPTSLLFIVEMFTSRNLFSSFGGVPEFTIIREGKLRCQGAFPHPIVAGCFWAACVPTFVALVAGIGNSRVLGFFGTGCALVIVFASTSSTPVFGLLAVVIGLGFWWIRFLVTPSLIATLVAIPTLHMVMKAPVWHLISRISAVGGSTSDHRYQLIDQCIKRFDEWAFIGTKSTLHWGHFLFDVANYYVVQCVNGGLATFLLFMAILITAFSLVNRTLNCHGDDDIPPYLVWAAGTCLLVHSFCFIGLAYFGQITQLLFLHLAIIAGLFSWSSQDAIEDDEDGWEHATFSEEI</sequence>
<dbReference type="EMBL" id="SFCA01000199">
    <property type="protein sequence ID" value="TRT46351.1"/>
    <property type="molecule type" value="Genomic_DNA"/>
</dbReference>
<feature type="transmembrane region" description="Helical" evidence="1">
    <location>
        <begin position="106"/>
        <end position="133"/>
    </location>
</feature>
<dbReference type="Proteomes" id="UP000316443">
    <property type="component" value="Unassembled WGS sequence"/>
</dbReference>
<feature type="transmembrane region" description="Helical" evidence="1">
    <location>
        <begin position="363"/>
        <end position="389"/>
    </location>
</feature>
<evidence type="ECO:0000313" key="3">
    <source>
        <dbReference type="Proteomes" id="UP000316443"/>
    </source>
</evidence>
<feature type="transmembrane region" description="Helical" evidence="1">
    <location>
        <begin position="247"/>
        <end position="278"/>
    </location>
</feature>
<proteinExistence type="predicted"/>
<evidence type="ECO:0008006" key="4">
    <source>
        <dbReference type="Google" id="ProtNLM"/>
    </source>
</evidence>
<name>A0A551XCG9_MICAE</name>
<evidence type="ECO:0000313" key="2">
    <source>
        <dbReference type="EMBL" id="TRT46351.1"/>
    </source>
</evidence>
<feature type="transmembrane region" description="Helical" evidence="1">
    <location>
        <begin position="401"/>
        <end position="423"/>
    </location>
</feature>
<accession>A0A551XCG9</accession>
<evidence type="ECO:0000256" key="1">
    <source>
        <dbReference type="SAM" id="Phobius"/>
    </source>
</evidence>
<feature type="transmembrane region" description="Helical" evidence="1">
    <location>
        <begin position="165"/>
        <end position="185"/>
    </location>
</feature>
<organism evidence="2 3">
    <name type="scientific">Microcystis aeruginosa Ma_QC_C_20070703_M131</name>
    <dbReference type="NCBI Taxonomy" id="2486263"/>
    <lineage>
        <taxon>Bacteria</taxon>
        <taxon>Bacillati</taxon>
        <taxon>Cyanobacteriota</taxon>
        <taxon>Cyanophyceae</taxon>
        <taxon>Oscillatoriophycideae</taxon>
        <taxon>Chroococcales</taxon>
        <taxon>Microcystaceae</taxon>
        <taxon>Microcystis</taxon>
    </lineage>
</organism>
<feature type="transmembrane region" description="Helical" evidence="1">
    <location>
        <begin position="37"/>
        <end position="57"/>
    </location>
</feature>
<dbReference type="AlphaFoldDB" id="A0A551XCG9"/>
<feature type="transmembrane region" description="Helical" evidence="1">
    <location>
        <begin position="285"/>
        <end position="305"/>
    </location>
</feature>
<keyword evidence="1" id="KW-0472">Membrane</keyword>
<feature type="transmembrane region" description="Helical" evidence="1">
    <location>
        <begin position="221"/>
        <end position="241"/>
    </location>
</feature>
<protein>
    <recommendedName>
        <fullName evidence="4">O-antigen ligase domain-containing protein</fullName>
    </recommendedName>
</protein>
<comment type="caution">
    <text evidence="2">The sequence shown here is derived from an EMBL/GenBank/DDBJ whole genome shotgun (WGS) entry which is preliminary data.</text>
</comment>
<feature type="transmembrane region" description="Helical" evidence="1">
    <location>
        <begin position="78"/>
        <end position="100"/>
    </location>
</feature>